<dbReference type="Proteomes" id="UP000289738">
    <property type="component" value="Chromosome B09"/>
</dbReference>
<accession>A0A444XT99</accession>
<reference evidence="1 2" key="1">
    <citation type="submission" date="2019-01" db="EMBL/GenBank/DDBJ databases">
        <title>Sequencing of cultivated peanut Arachis hypogaea provides insights into genome evolution and oil improvement.</title>
        <authorList>
            <person name="Chen X."/>
        </authorList>
    </citation>
    <scope>NUCLEOTIDE SEQUENCE [LARGE SCALE GENOMIC DNA]</scope>
    <source>
        <strain evidence="2">cv. Fuhuasheng</strain>
        <tissue evidence="1">Leaves</tissue>
    </source>
</reference>
<protein>
    <submittedName>
        <fullName evidence="1">Uncharacterized protein</fullName>
    </submittedName>
</protein>
<proteinExistence type="predicted"/>
<dbReference type="AlphaFoldDB" id="A0A444XT99"/>
<sequence>MEKKKKETSSPYPATPSPSVRLIHSNEAFPVFLPKSERNPRLHGLPHRCRRPWRSGTSLSALLQFFLIQQSERHCSPSVVFVFLELVVEVSNSPKPLRRPTPLQQFNPSALPRASAPLLRLLRMKAIFLVEPTVESVGSVNQ</sequence>
<gene>
    <name evidence="1" type="ORF">Ahy_B09g098909</name>
</gene>
<name>A0A444XT99_ARAHY</name>
<organism evidence="1 2">
    <name type="scientific">Arachis hypogaea</name>
    <name type="common">Peanut</name>
    <dbReference type="NCBI Taxonomy" id="3818"/>
    <lineage>
        <taxon>Eukaryota</taxon>
        <taxon>Viridiplantae</taxon>
        <taxon>Streptophyta</taxon>
        <taxon>Embryophyta</taxon>
        <taxon>Tracheophyta</taxon>
        <taxon>Spermatophyta</taxon>
        <taxon>Magnoliopsida</taxon>
        <taxon>eudicotyledons</taxon>
        <taxon>Gunneridae</taxon>
        <taxon>Pentapetalae</taxon>
        <taxon>rosids</taxon>
        <taxon>fabids</taxon>
        <taxon>Fabales</taxon>
        <taxon>Fabaceae</taxon>
        <taxon>Papilionoideae</taxon>
        <taxon>50 kb inversion clade</taxon>
        <taxon>dalbergioids sensu lato</taxon>
        <taxon>Dalbergieae</taxon>
        <taxon>Pterocarpus clade</taxon>
        <taxon>Arachis</taxon>
    </lineage>
</organism>
<comment type="caution">
    <text evidence="1">The sequence shown here is derived from an EMBL/GenBank/DDBJ whole genome shotgun (WGS) entry which is preliminary data.</text>
</comment>
<evidence type="ECO:0000313" key="1">
    <source>
        <dbReference type="EMBL" id="RYQ92696.1"/>
    </source>
</evidence>
<dbReference type="EMBL" id="SDMP01000019">
    <property type="protein sequence ID" value="RYQ92696.1"/>
    <property type="molecule type" value="Genomic_DNA"/>
</dbReference>
<evidence type="ECO:0000313" key="2">
    <source>
        <dbReference type="Proteomes" id="UP000289738"/>
    </source>
</evidence>
<keyword evidence="2" id="KW-1185">Reference proteome</keyword>